<feature type="compositionally biased region" description="Basic and acidic residues" evidence="5">
    <location>
        <begin position="649"/>
        <end position="667"/>
    </location>
</feature>
<evidence type="ECO:0000256" key="3">
    <source>
        <dbReference type="ARBA" id="ARBA00022833"/>
    </source>
</evidence>
<feature type="domain" description="MYND-type" evidence="6">
    <location>
        <begin position="682"/>
        <end position="719"/>
    </location>
</feature>
<sequence>MKMADNSLMIFKNNFKSINSNCVEVESNVIAKISSDDNEQAISINESEDGTINISSDVSTQEEAVEEYLAGNNKTEFNDEFLACTNVHDGISFKSENVLEIDNDDDNENLILEKSVINLRRLRKKCNVNNYMVRNLKKRSIRCLNKMQIMENVVEGCNVQPSSPGHAEERSEDIKVKTEIKSDENQKELTKDNEELKAQDENSSEKTKTENISNGLKEEPDSSEIQDESYSNNSSPKSDNKRKSESQDYPVKRLKTEIQENFVCRDKIITDFIEMADCTNLDQINSFSEQLLVEIKTLNEFAKEKEREWNNIIHLKKLKEELLLRMQRKKQIIIISEKSDYADLLNESQNGTIEERLRNVSPQSILKSNLSSQHKTYMNASNVNGNLQRQKQMIYNKTQNNLDLNGQGKRLTLDVQSIIADYRQRHPESVPRRGRRIRCSQSDGSNKNSIMNFSSMALGSGAQVRQGDVSSDIGLLLNTINMSRQDANKLQNFDSSGAQDTVSFKDMLLQFAKLSQNERNELIQNAIKPPPPYPEVTVHPVPTSTPPPTQTNSLLHGILTKTPSKPNTKTSFSPTLARLLTAPERNASNLSIGASPITNTTAHPSNMSISEILSTSKACNEITITPVDSQYESTPIKGKNVEEEETEDSADRLVIDENNDVDGKKQNNSDNNSDGGDDVPLCQGCNQKSAQFVCAGCGNQWYCSRDCQVNAWDEHSEVCSG</sequence>
<dbReference type="Pfam" id="PF01753">
    <property type="entry name" value="zf-MYND"/>
    <property type="match status" value="1"/>
</dbReference>
<accession>A0A9P0CIA3</accession>
<evidence type="ECO:0000256" key="1">
    <source>
        <dbReference type="ARBA" id="ARBA00022723"/>
    </source>
</evidence>
<feature type="compositionally biased region" description="Polar residues" evidence="5">
    <location>
        <begin position="228"/>
        <end position="237"/>
    </location>
</feature>
<evidence type="ECO:0000256" key="5">
    <source>
        <dbReference type="SAM" id="MobiDB-lite"/>
    </source>
</evidence>
<dbReference type="Proteomes" id="UP001153636">
    <property type="component" value="Chromosome 1"/>
</dbReference>
<feature type="region of interest" description="Disordered" evidence="5">
    <location>
        <begin position="630"/>
        <end position="675"/>
    </location>
</feature>
<dbReference type="InterPro" id="IPR002893">
    <property type="entry name" value="Znf_MYND"/>
</dbReference>
<dbReference type="EMBL" id="OV651813">
    <property type="protein sequence ID" value="CAH1099167.1"/>
    <property type="molecule type" value="Genomic_DNA"/>
</dbReference>
<keyword evidence="1" id="KW-0479">Metal-binding</keyword>
<dbReference type="FunFam" id="6.10.140.2220:FF:000022">
    <property type="entry name" value="Leucine-rich repeat-containing protein"/>
    <property type="match status" value="1"/>
</dbReference>
<reference evidence="7" key="1">
    <citation type="submission" date="2022-01" db="EMBL/GenBank/DDBJ databases">
        <authorList>
            <person name="King R."/>
        </authorList>
    </citation>
    <scope>NUCLEOTIDE SEQUENCE</scope>
</reference>
<dbReference type="Gene3D" id="6.10.140.2220">
    <property type="match status" value="1"/>
</dbReference>
<keyword evidence="8" id="KW-1185">Reference proteome</keyword>
<name>A0A9P0CIA3_9CUCU</name>
<evidence type="ECO:0000313" key="7">
    <source>
        <dbReference type="EMBL" id="CAH1099167.1"/>
    </source>
</evidence>
<feature type="compositionally biased region" description="Basic and acidic residues" evidence="5">
    <location>
        <begin position="166"/>
        <end position="209"/>
    </location>
</feature>
<evidence type="ECO:0000313" key="8">
    <source>
        <dbReference type="Proteomes" id="UP001153636"/>
    </source>
</evidence>
<dbReference type="SUPFAM" id="SSF144232">
    <property type="entry name" value="HIT/MYND zinc finger-like"/>
    <property type="match status" value="1"/>
</dbReference>
<proteinExistence type="predicted"/>
<keyword evidence="2 4" id="KW-0863">Zinc-finger</keyword>
<keyword evidence="3" id="KW-0862">Zinc</keyword>
<organism evidence="7 8">
    <name type="scientific">Psylliodes chrysocephalus</name>
    <dbReference type="NCBI Taxonomy" id="3402493"/>
    <lineage>
        <taxon>Eukaryota</taxon>
        <taxon>Metazoa</taxon>
        <taxon>Ecdysozoa</taxon>
        <taxon>Arthropoda</taxon>
        <taxon>Hexapoda</taxon>
        <taxon>Insecta</taxon>
        <taxon>Pterygota</taxon>
        <taxon>Neoptera</taxon>
        <taxon>Endopterygota</taxon>
        <taxon>Coleoptera</taxon>
        <taxon>Polyphaga</taxon>
        <taxon>Cucujiformia</taxon>
        <taxon>Chrysomeloidea</taxon>
        <taxon>Chrysomelidae</taxon>
        <taxon>Galerucinae</taxon>
        <taxon>Alticini</taxon>
        <taxon>Psylliodes</taxon>
    </lineage>
</organism>
<feature type="region of interest" description="Disordered" evidence="5">
    <location>
        <begin position="159"/>
        <end position="248"/>
    </location>
</feature>
<evidence type="ECO:0000259" key="6">
    <source>
        <dbReference type="PROSITE" id="PS50865"/>
    </source>
</evidence>
<feature type="compositionally biased region" description="Basic and acidic residues" evidence="5">
    <location>
        <begin position="238"/>
        <end position="248"/>
    </location>
</feature>
<dbReference type="PROSITE" id="PS01360">
    <property type="entry name" value="ZF_MYND_1"/>
    <property type="match status" value="1"/>
</dbReference>
<evidence type="ECO:0000256" key="4">
    <source>
        <dbReference type="PROSITE-ProRule" id="PRU00134"/>
    </source>
</evidence>
<dbReference type="GO" id="GO:0008270">
    <property type="term" value="F:zinc ion binding"/>
    <property type="evidence" value="ECO:0007669"/>
    <property type="project" value="UniProtKB-KW"/>
</dbReference>
<protein>
    <recommendedName>
        <fullName evidence="6">MYND-type domain-containing protein</fullName>
    </recommendedName>
</protein>
<dbReference type="AlphaFoldDB" id="A0A9P0CIA3"/>
<gene>
    <name evidence="7" type="ORF">PSYICH_LOCUS181</name>
</gene>
<dbReference type="OrthoDB" id="432970at2759"/>
<evidence type="ECO:0000256" key="2">
    <source>
        <dbReference type="ARBA" id="ARBA00022771"/>
    </source>
</evidence>
<dbReference type="PROSITE" id="PS50865">
    <property type="entry name" value="ZF_MYND_2"/>
    <property type="match status" value="1"/>
</dbReference>